<evidence type="ECO:0000256" key="4">
    <source>
        <dbReference type="ARBA" id="ARBA00022679"/>
    </source>
</evidence>
<comment type="catalytic activity">
    <reaction evidence="1 15">
        <text>Exonucleolytic cleavage in the 3'- to 5'-direction to yield nucleoside 5'-phosphates.</text>
        <dbReference type="EC" id="3.1.11.1"/>
    </reaction>
</comment>
<dbReference type="GO" id="GO:0042575">
    <property type="term" value="C:DNA polymerase complex"/>
    <property type="evidence" value="ECO:0007669"/>
    <property type="project" value="TreeGrafter"/>
</dbReference>
<gene>
    <name evidence="17" type="primary">DPB2</name>
    <name evidence="15" type="synonym">polB</name>
</gene>
<dbReference type="GO" id="GO:0003887">
    <property type="term" value="F:DNA-directed DNA polymerase activity"/>
    <property type="evidence" value="ECO:0007669"/>
    <property type="project" value="UniProtKB-UniRule"/>
</dbReference>
<keyword evidence="7 15" id="KW-0540">Nuclease</keyword>
<dbReference type="HAMAP" id="MF_00325">
    <property type="entry name" value="DNApol_II_A_arch"/>
    <property type="match status" value="1"/>
</dbReference>
<dbReference type="GO" id="GO:0006271">
    <property type="term" value="P:DNA strand elongation involved in DNA replication"/>
    <property type="evidence" value="ECO:0007669"/>
    <property type="project" value="TreeGrafter"/>
</dbReference>
<accession>A0A075FH16</accession>
<dbReference type="InterPro" id="IPR029052">
    <property type="entry name" value="Metallo-depent_PP-like"/>
</dbReference>
<comment type="subunit">
    <text evidence="3 15">Heterodimer of a large subunit and a small subunit.</text>
</comment>
<dbReference type="InterPro" id="IPR007185">
    <property type="entry name" value="DNA_pol_a/d/e_bsu"/>
</dbReference>
<dbReference type="PANTHER" id="PTHR10416:SF0">
    <property type="entry name" value="DNA POLYMERASE DELTA SUBUNIT 2"/>
    <property type="match status" value="1"/>
</dbReference>
<dbReference type="EC" id="2.7.7.7" evidence="15"/>
<dbReference type="PIRSF" id="PIRSF000803">
    <property type="entry name" value="Arc_Pol2_small"/>
    <property type="match status" value="1"/>
</dbReference>
<evidence type="ECO:0000256" key="5">
    <source>
        <dbReference type="ARBA" id="ARBA00022695"/>
    </source>
</evidence>
<keyword evidence="5 15" id="KW-0548">Nucleotidyltransferase</keyword>
<evidence type="ECO:0000256" key="2">
    <source>
        <dbReference type="ARBA" id="ARBA00006035"/>
    </source>
</evidence>
<keyword evidence="11 15" id="KW-0238">DNA-binding</keyword>
<evidence type="ECO:0000256" key="14">
    <source>
        <dbReference type="ARBA" id="ARBA00049244"/>
    </source>
</evidence>
<evidence type="ECO:0000259" key="16">
    <source>
        <dbReference type="Pfam" id="PF04042"/>
    </source>
</evidence>
<dbReference type="EMBL" id="KF900305">
    <property type="protein sequence ID" value="AIE90323.1"/>
    <property type="molecule type" value="Genomic_DNA"/>
</dbReference>
<sequence>METHYIVSFLLKKGFQVTPEAAESLRSMTRLEFQDLAKIIIKGKNRNNDDNFMISLDDVRNNTVKKSVEEETGVDDYEVLDGNDIMQKQLEGVDGYHLLMKNRFSKYKQIMFDRPDSRKVIRISTLVRNADSNEYKIAGLLKSKNKLEKAYEMELEDESTELKLLVIDGNNIRRLEGFLMDQMVVADVVFNNKIERFVVKNCHSLDIPTEVFPSVDGREPVYGVFLSDIHVGSKTFLEQEFQDFLDWINGRSGELDIVSRIKYIVIAGDVVDGIGVYPGQEDELTELNLAKQYDRFAQLMAQVPKSIKIFVSPGNHDATRQALPQPPIFKKYARSLYEMNNVVLLGDPCLVRLHGVNTLVYHGQSLVDIVGSSPGVTFDKPAEAMKVLLKARHLAPTHGPTRVALEENDKLVIKTVPNIFHCGHIHTVQALKYKGTLLVNSGTWQDQTQFQKRMGIVPNPAVAVIVDLNSLKVKMMKNFM</sequence>
<evidence type="ECO:0000256" key="1">
    <source>
        <dbReference type="ARBA" id="ARBA00000563"/>
    </source>
</evidence>
<comment type="catalytic activity">
    <reaction evidence="14 15">
        <text>DNA(n) + a 2'-deoxyribonucleoside 5'-triphosphate = DNA(n+1) + diphosphate</text>
        <dbReference type="Rhea" id="RHEA:22508"/>
        <dbReference type="Rhea" id="RHEA-COMP:17339"/>
        <dbReference type="Rhea" id="RHEA-COMP:17340"/>
        <dbReference type="ChEBI" id="CHEBI:33019"/>
        <dbReference type="ChEBI" id="CHEBI:61560"/>
        <dbReference type="ChEBI" id="CHEBI:173112"/>
        <dbReference type="EC" id="2.7.7.7"/>
    </reaction>
</comment>
<evidence type="ECO:0000313" key="17">
    <source>
        <dbReference type="EMBL" id="AIE90323.1"/>
    </source>
</evidence>
<dbReference type="Gene3D" id="3.60.21.50">
    <property type="match status" value="1"/>
</dbReference>
<feature type="domain" description="DNA polymerase alpha/delta/epsilon subunit B" evidence="16">
    <location>
        <begin position="224"/>
        <end position="424"/>
    </location>
</feature>
<name>A0A075FH16_9ARCH</name>
<evidence type="ECO:0000256" key="6">
    <source>
        <dbReference type="ARBA" id="ARBA00022705"/>
    </source>
</evidence>
<dbReference type="GO" id="GO:0008310">
    <property type="term" value="F:single-stranded DNA 3'-5' DNA exonuclease activity"/>
    <property type="evidence" value="ECO:0007669"/>
    <property type="project" value="UniProtKB-EC"/>
</dbReference>
<dbReference type="InterPro" id="IPR024826">
    <property type="entry name" value="DNA_pol_delta/II_ssu"/>
</dbReference>
<evidence type="ECO:0000256" key="8">
    <source>
        <dbReference type="ARBA" id="ARBA00022801"/>
    </source>
</evidence>
<evidence type="ECO:0000256" key="7">
    <source>
        <dbReference type="ARBA" id="ARBA00022722"/>
    </source>
</evidence>
<dbReference type="PANTHER" id="PTHR10416">
    <property type="entry name" value="DNA POLYMERASE DELTA SUBUNIT 2"/>
    <property type="match status" value="1"/>
</dbReference>
<keyword evidence="6 15" id="KW-0235">DNA replication</keyword>
<dbReference type="NCBIfam" id="NF003118">
    <property type="entry name" value="PRK04036.1-3"/>
    <property type="match status" value="1"/>
</dbReference>
<evidence type="ECO:0000256" key="13">
    <source>
        <dbReference type="ARBA" id="ARBA00024817"/>
    </source>
</evidence>
<evidence type="ECO:0000256" key="10">
    <source>
        <dbReference type="ARBA" id="ARBA00022932"/>
    </source>
</evidence>
<proteinExistence type="inferred from homology"/>
<keyword evidence="12 15" id="KW-0511">Multifunctional enzyme</keyword>
<organism evidence="17">
    <name type="scientific">uncultured marine thaumarchaeote AD1000_02_C08</name>
    <dbReference type="NCBI Taxonomy" id="1455880"/>
    <lineage>
        <taxon>Archaea</taxon>
        <taxon>Nitrososphaerota</taxon>
        <taxon>environmental samples</taxon>
    </lineage>
</organism>
<evidence type="ECO:0000256" key="15">
    <source>
        <dbReference type="HAMAP-Rule" id="MF_00325"/>
    </source>
</evidence>
<dbReference type="InterPro" id="IPR011149">
    <property type="entry name" value="Pol2_small_arc"/>
</dbReference>
<dbReference type="GO" id="GO:0003677">
    <property type="term" value="F:DNA binding"/>
    <property type="evidence" value="ECO:0007669"/>
    <property type="project" value="UniProtKB-UniRule"/>
</dbReference>
<dbReference type="SUPFAM" id="SSF56300">
    <property type="entry name" value="Metallo-dependent phosphatases"/>
    <property type="match status" value="1"/>
</dbReference>
<dbReference type="Pfam" id="PF04042">
    <property type="entry name" value="DNA_pol_E_B"/>
    <property type="match status" value="1"/>
</dbReference>
<dbReference type="AlphaFoldDB" id="A0A075FH16"/>
<protein>
    <recommendedName>
        <fullName evidence="15">DNA polymerase II small subunit</fullName>
        <shortName evidence="15">Pol II</shortName>
        <ecNumber evidence="15">2.7.7.7</ecNumber>
    </recommendedName>
    <alternativeName>
        <fullName evidence="15">Exodeoxyribonuclease small subunit</fullName>
        <ecNumber evidence="15">3.1.11.1</ecNumber>
    </alternativeName>
</protein>
<dbReference type="EC" id="3.1.11.1" evidence="15"/>
<dbReference type="GO" id="GO:0006308">
    <property type="term" value="P:DNA catabolic process"/>
    <property type="evidence" value="ECO:0007669"/>
    <property type="project" value="UniProtKB-UniRule"/>
</dbReference>
<keyword evidence="9 15" id="KW-0269">Exonuclease</keyword>
<evidence type="ECO:0000256" key="11">
    <source>
        <dbReference type="ARBA" id="ARBA00023125"/>
    </source>
</evidence>
<evidence type="ECO:0000256" key="3">
    <source>
        <dbReference type="ARBA" id="ARBA00011315"/>
    </source>
</evidence>
<keyword evidence="10 15" id="KW-0239">DNA-directed DNA polymerase</keyword>
<comment type="similarity">
    <text evidence="2 15">Belongs to the DNA polymerase delta/II small subunit family.</text>
</comment>
<comment type="function">
    <text evidence="13 15">Possesses two activities: a DNA synthesis (polymerase) and an exonucleolytic activity that degrades single-stranded DNA in the 3' to 5' direction. Has a template-primer preference which is characteristic of a replicative DNA polymerase.</text>
</comment>
<reference evidence="17" key="1">
    <citation type="journal article" date="2014" name="Genome Biol. Evol.">
        <title>Pangenome evidence for extensive interdomain horizontal transfer affecting lineage core and shell genes in uncultured planktonic thaumarchaeota and euryarchaeota.</title>
        <authorList>
            <person name="Deschamps P."/>
            <person name="Zivanovic Y."/>
            <person name="Moreira D."/>
            <person name="Rodriguez-Valera F."/>
            <person name="Lopez-Garcia P."/>
        </authorList>
    </citation>
    <scope>NUCLEOTIDE SEQUENCE</scope>
</reference>
<keyword evidence="8 15" id="KW-0378">Hydrolase</keyword>
<evidence type="ECO:0000256" key="9">
    <source>
        <dbReference type="ARBA" id="ARBA00022839"/>
    </source>
</evidence>
<evidence type="ECO:0000256" key="12">
    <source>
        <dbReference type="ARBA" id="ARBA00023268"/>
    </source>
</evidence>
<keyword evidence="4 15" id="KW-0808">Transferase</keyword>